<name>A0ACC1LS12_9FUNG</name>
<organism evidence="1 2">
    <name type="scientific">Coemansia furcata</name>
    <dbReference type="NCBI Taxonomy" id="417177"/>
    <lineage>
        <taxon>Eukaryota</taxon>
        <taxon>Fungi</taxon>
        <taxon>Fungi incertae sedis</taxon>
        <taxon>Zoopagomycota</taxon>
        <taxon>Kickxellomycotina</taxon>
        <taxon>Kickxellomycetes</taxon>
        <taxon>Kickxellales</taxon>
        <taxon>Kickxellaceae</taxon>
        <taxon>Coemansia</taxon>
    </lineage>
</organism>
<sequence length="347" mass="36844">MFSALAAVSPVANRASMVNNWIAKVARSDQELPRVADGDDGSERTLADDATLCIPPGPPLRSRAVSSVSDNSASSAAVSGYSTSVFASAELLRRSRVSKSRDLAPALDHARINTAVALAIRARQEDELGRHEVAANLLVAALERLSTSLHDAGDIRDPRLRERMLVHRLLLESGDSDLNSLIAPSSPRPGLIAESSRQQANAAGDSDAPSAAATNSGLFDHAADNVRATVVLAAARGLGILNQAIVLWLVFLGHVCMWSATQFRNSQLPELIVLGMTRAGVWMYEKCRVKQVPEHALRLGQAALAWLLAMDKETCFTQRVLCSAAAILGAIARVAEQSSSRATGSAN</sequence>
<dbReference type="EMBL" id="JANBUP010000009">
    <property type="protein sequence ID" value="KAJ2813997.1"/>
    <property type="molecule type" value="Genomic_DNA"/>
</dbReference>
<evidence type="ECO:0000313" key="2">
    <source>
        <dbReference type="Proteomes" id="UP001140096"/>
    </source>
</evidence>
<proteinExistence type="predicted"/>
<evidence type="ECO:0000313" key="1">
    <source>
        <dbReference type="EMBL" id="KAJ2813997.1"/>
    </source>
</evidence>
<accession>A0ACC1LS12</accession>
<dbReference type="Proteomes" id="UP001140096">
    <property type="component" value="Unassembled WGS sequence"/>
</dbReference>
<protein>
    <submittedName>
        <fullName evidence="1">Uncharacterized protein</fullName>
    </submittedName>
</protein>
<reference evidence="1" key="1">
    <citation type="submission" date="2022-07" db="EMBL/GenBank/DDBJ databases">
        <title>Phylogenomic reconstructions and comparative analyses of Kickxellomycotina fungi.</title>
        <authorList>
            <person name="Reynolds N.K."/>
            <person name="Stajich J.E."/>
            <person name="Barry K."/>
            <person name="Grigoriev I.V."/>
            <person name="Crous P."/>
            <person name="Smith M.E."/>
        </authorList>
    </citation>
    <scope>NUCLEOTIDE SEQUENCE</scope>
    <source>
        <strain evidence="1">CBS 102833</strain>
    </source>
</reference>
<comment type="caution">
    <text evidence="1">The sequence shown here is derived from an EMBL/GenBank/DDBJ whole genome shotgun (WGS) entry which is preliminary data.</text>
</comment>
<keyword evidence="2" id="KW-1185">Reference proteome</keyword>
<gene>
    <name evidence="1" type="ORF">H4S07_000240</name>
</gene>